<dbReference type="RefSeq" id="WP_378477979.1">
    <property type="nucleotide sequence ID" value="NZ_JBHUIW010000011.1"/>
</dbReference>
<feature type="signal peptide" evidence="1">
    <location>
        <begin position="1"/>
        <end position="21"/>
    </location>
</feature>
<protein>
    <submittedName>
        <fullName evidence="2">Esterase</fullName>
    </submittedName>
</protein>
<organism evidence="2 3">
    <name type="scientific">Rhodoplanes azumiensis</name>
    <dbReference type="NCBI Taxonomy" id="1897628"/>
    <lineage>
        <taxon>Bacteria</taxon>
        <taxon>Pseudomonadati</taxon>
        <taxon>Pseudomonadota</taxon>
        <taxon>Alphaproteobacteria</taxon>
        <taxon>Hyphomicrobiales</taxon>
        <taxon>Nitrobacteraceae</taxon>
        <taxon>Rhodoplanes</taxon>
    </lineage>
</organism>
<dbReference type="PANTHER" id="PTHR43194">
    <property type="entry name" value="HYDROLASE ALPHA/BETA FOLD FAMILY"/>
    <property type="match status" value="1"/>
</dbReference>
<evidence type="ECO:0000313" key="3">
    <source>
        <dbReference type="Proteomes" id="UP001597314"/>
    </source>
</evidence>
<dbReference type="Proteomes" id="UP001597314">
    <property type="component" value="Unassembled WGS sequence"/>
</dbReference>
<name>A0ABW5AIM9_9BRAD</name>
<dbReference type="PANTHER" id="PTHR43194:SF5">
    <property type="entry name" value="PIMELOYL-[ACYL-CARRIER PROTEIN] METHYL ESTER ESTERASE"/>
    <property type="match status" value="1"/>
</dbReference>
<proteinExistence type="predicted"/>
<dbReference type="InterPro" id="IPR050228">
    <property type="entry name" value="Carboxylesterase_BioH"/>
</dbReference>
<gene>
    <name evidence="2" type="ORF">ACFSOX_11645</name>
</gene>
<dbReference type="InterPro" id="IPR029058">
    <property type="entry name" value="AB_hydrolase_fold"/>
</dbReference>
<evidence type="ECO:0000256" key="1">
    <source>
        <dbReference type="SAM" id="SignalP"/>
    </source>
</evidence>
<dbReference type="SUPFAM" id="SSF53474">
    <property type="entry name" value="alpha/beta-Hydrolases"/>
    <property type="match status" value="1"/>
</dbReference>
<dbReference type="EMBL" id="JBHUIW010000011">
    <property type="protein sequence ID" value="MFD2182808.1"/>
    <property type="molecule type" value="Genomic_DNA"/>
</dbReference>
<sequence length="355" mass="38336">MTRRLLAVVTLLATSALPAFVLPAAAQTAAAPASTGLTGPLVLEKQGSFFVGGRNVTSDTLSTLPAYAASGTITVEQMYVRYQVPVAAQRPPVTLIHGCCLTGKTWETTPDGRMGWDEYFVRRGHPTYVIDQVSRGRSSADPSLVNSVKLGKTPADKTPPIFAAGQEAAWAIFRFGTEYPKVHDGMRFPVAAKDEFYKQMVVDWIATMPTPNPTVKALSELSKTLDGTVLISHSQSGIYPFQTAALDTTGIAGIVSIEPGTCPAATGDLKPYMNIPIMVLWGDYVETSSRWAPRLKACREFAEALTKAGGRIDHVVLPDLGIKGNSHMLMQDDNSLEIADRLVAWIEKNVKAKKN</sequence>
<feature type="chain" id="PRO_5046244044" evidence="1">
    <location>
        <begin position="22"/>
        <end position="355"/>
    </location>
</feature>
<accession>A0ABW5AIM9</accession>
<keyword evidence="1" id="KW-0732">Signal</keyword>
<comment type="caution">
    <text evidence="2">The sequence shown here is derived from an EMBL/GenBank/DDBJ whole genome shotgun (WGS) entry which is preliminary data.</text>
</comment>
<evidence type="ECO:0000313" key="2">
    <source>
        <dbReference type="EMBL" id="MFD2182808.1"/>
    </source>
</evidence>
<dbReference type="CDD" id="cd12807">
    <property type="entry name" value="Esterase_713"/>
    <property type="match status" value="1"/>
</dbReference>
<keyword evidence="3" id="KW-1185">Reference proteome</keyword>
<dbReference type="Gene3D" id="3.40.50.1820">
    <property type="entry name" value="alpha/beta hydrolase"/>
    <property type="match status" value="1"/>
</dbReference>
<reference evidence="3" key="1">
    <citation type="journal article" date="2019" name="Int. J. Syst. Evol. Microbiol.">
        <title>The Global Catalogue of Microorganisms (GCM) 10K type strain sequencing project: providing services to taxonomists for standard genome sequencing and annotation.</title>
        <authorList>
            <consortium name="The Broad Institute Genomics Platform"/>
            <consortium name="The Broad Institute Genome Sequencing Center for Infectious Disease"/>
            <person name="Wu L."/>
            <person name="Ma J."/>
        </authorList>
    </citation>
    <scope>NUCLEOTIDE SEQUENCE [LARGE SCALE GENOMIC DNA]</scope>
    <source>
        <strain evidence="3">CGMCC 1.6774</strain>
    </source>
</reference>